<evidence type="ECO:0000313" key="2">
    <source>
        <dbReference type="EMBL" id="ABN41556.1"/>
    </source>
</evidence>
<reference evidence="2" key="3">
    <citation type="submission" date="2007-01" db="EMBL/GenBank/DDBJ databases">
        <authorList>
            <person name="Jang W.S."/>
            <person name="Kim C.H."/>
            <person name="Lee I.H."/>
        </authorList>
    </citation>
    <scope>NUCLEOTIDE SEQUENCE</scope>
</reference>
<organism evidence="2">
    <name type="scientific">Halocynthia aurantium</name>
    <name type="common">Sea peach</name>
    <dbReference type="NCBI Taxonomy" id="254849"/>
    <lineage>
        <taxon>Eukaryota</taxon>
        <taxon>Metazoa</taxon>
        <taxon>Chordata</taxon>
        <taxon>Tunicata</taxon>
        <taxon>Ascidiacea</taxon>
        <taxon>Stolidobranchia</taxon>
        <taxon>Pyuridae</taxon>
        <taxon>Halocynthia</taxon>
    </lineage>
</organism>
<dbReference type="AlphaFoldDB" id="A3F9C8"/>
<evidence type="ECO:0000256" key="1">
    <source>
        <dbReference type="SAM" id="SignalP"/>
    </source>
</evidence>
<dbReference type="InterPro" id="IPR012516">
    <property type="entry name" value="Antimicrobial13"/>
</dbReference>
<reference evidence="2" key="1">
    <citation type="journal article" date="2002" name="FEBS Lett.">
        <title>Halocidin: a new antimicrobial peptide from hemocytes of the solitary tunicate, Halocynthia aurantium.</title>
        <authorList>
            <person name="Jang W.S."/>
            <person name="Kim K.N."/>
            <person name="Lee Y.S."/>
            <person name="Nam M.H."/>
            <person name="Lee I.H."/>
        </authorList>
    </citation>
    <scope>NUCLEOTIDE SEQUENCE</scope>
</reference>
<name>A3F9C8_HALAU</name>
<protein>
    <submittedName>
        <fullName evidence="2">Halocidin</fullName>
    </submittedName>
</protein>
<accession>A3F9C8</accession>
<keyword evidence="1" id="KW-0732">Signal</keyword>
<proteinExistence type="evidence at transcript level"/>
<feature type="chain" id="PRO_5002652940" evidence="1">
    <location>
        <begin position="22"/>
        <end position="96"/>
    </location>
</feature>
<dbReference type="EMBL" id="EF363132">
    <property type="protein sequence ID" value="ABN41556.1"/>
    <property type="molecule type" value="mRNA"/>
</dbReference>
<reference evidence="2" key="2">
    <citation type="journal article" date="2005" name="Peptides">
        <title>cDNA cloning of halocidin and a new antimicrobial peptide derived from the N-terminus of Ci-META4.</title>
        <authorList>
            <person name="Jang W.S."/>
            <person name="Kim C.H."/>
            <person name="Kang M.S."/>
            <person name="Chae H.J."/>
            <person name="Son S.M."/>
            <person name="Seo S.J."/>
            <person name="Lee I.H."/>
        </authorList>
    </citation>
    <scope>NUCLEOTIDE SEQUENCE</scope>
</reference>
<dbReference type="GO" id="GO:0042742">
    <property type="term" value="P:defense response to bacterium"/>
    <property type="evidence" value="ECO:0007669"/>
    <property type="project" value="InterPro"/>
</dbReference>
<sequence length="96" mass="10374">MNTKVIFAIALIAMLSVPTEAWLNALLHHGLNCAKGVLAGDAETMAALRTLKAQDQASYMKLMDGLEKVDEIKLGSKQAAENIAQLDAMVDEVMMQ</sequence>
<feature type="signal peptide" evidence="1">
    <location>
        <begin position="1"/>
        <end position="21"/>
    </location>
</feature>
<dbReference type="Pfam" id="PF08108">
    <property type="entry name" value="Antimicrobial13"/>
    <property type="match status" value="1"/>
</dbReference>